<dbReference type="InterPro" id="IPR032284">
    <property type="entry name" value="RecQ_Zn-bd"/>
</dbReference>
<feature type="compositionally biased region" description="Basic residues" evidence="12">
    <location>
        <begin position="935"/>
        <end position="946"/>
    </location>
</feature>
<keyword evidence="9" id="KW-0539">Nucleus</keyword>
<evidence type="ECO:0000256" key="7">
    <source>
        <dbReference type="ARBA" id="ARBA00023125"/>
    </source>
</evidence>
<organism evidence="15 16">
    <name type="scientific">Mycena alexandri</name>
    <dbReference type="NCBI Taxonomy" id="1745969"/>
    <lineage>
        <taxon>Eukaryota</taxon>
        <taxon>Fungi</taxon>
        <taxon>Dikarya</taxon>
        <taxon>Basidiomycota</taxon>
        <taxon>Agaricomycotina</taxon>
        <taxon>Agaricomycetes</taxon>
        <taxon>Agaricomycetidae</taxon>
        <taxon>Agaricales</taxon>
        <taxon>Marasmiineae</taxon>
        <taxon>Mycenaceae</taxon>
        <taxon>Mycena</taxon>
    </lineage>
</organism>
<feature type="region of interest" description="Disordered" evidence="12">
    <location>
        <begin position="21"/>
        <end position="152"/>
    </location>
</feature>
<evidence type="ECO:0000256" key="4">
    <source>
        <dbReference type="ARBA" id="ARBA00022801"/>
    </source>
</evidence>
<dbReference type="Gene3D" id="1.10.10.10">
    <property type="entry name" value="Winged helix-like DNA-binding domain superfamily/Winged helix DNA-binding domain"/>
    <property type="match status" value="1"/>
</dbReference>
<dbReference type="GO" id="GO:0016787">
    <property type="term" value="F:hydrolase activity"/>
    <property type="evidence" value="ECO:0007669"/>
    <property type="project" value="UniProtKB-KW"/>
</dbReference>
<dbReference type="GO" id="GO:0043138">
    <property type="term" value="F:3'-5' DNA helicase activity"/>
    <property type="evidence" value="ECO:0007669"/>
    <property type="project" value="UniProtKB-EC"/>
</dbReference>
<feature type="compositionally biased region" description="Basic and acidic residues" evidence="12">
    <location>
        <begin position="114"/>
        <end position="135"/>
    </location>
</feature>
<dbReference type="Pfam" id="PF00270">
    <property type="entry name" value="DEAD"/>
    <property type="match status" value="1"/>
</dbReference>
<keyword evidence="8" id="KW-0413">Isomerase</keyword>
<dbReference type="PROSITE" id="PS51194">
    <property type="entry name" value="HELICASE_CTER"/>
    <property type="match status" value="1"/>
</dbReference>
<keyword evidence="5 15" id="KW-0347">Helicase</keyword>
<dbReference type="SMART" id="SM00487">
    <property type="entry name" value="DEXDc"/>
    <property type="match status" value="1"/>
</dbReference>
<feature type="compositionally biased region" description="Low complexity" evidence="12">
    <location>
        <begin position="87"/>
        <end position="97"/>
    </location>
</feature>
<dbReference type="FunFam" id="3.40.50.300:FF:000296">
    <property type="entry name" value="ATP-dependent DNA helicase RecQ"/>
    <property type="match status" value="1"/>
</dbReference>
<dbReference type="SMART" id="SM00956">
    <property type="entry name" value="RQC"/>
    <property type="match status" value="1"/>
</dbReference>
<dbReference type="FunFam" id="3.40.50.300:FF:000340">
    <property type="entry name" value="Bloom syndrome, RecQ helicase"/>
    <property type="match status" value="1"/>
</dbReference>
<dbReference type="GO" id="GO:0009378">
    <property type="term" value="F:four-way junction helicase activity"/>
    <property type="evidence" value="ECO:0007669"/>
    <property type="project" value="TreeGrafter"/>
</dbReference>
<accession>A0AAD6TDJ9</accession>
<keyword evidence="16" id="KW-1185">Reference proteome</keyword>
<evidence type="ECO:0000256" key="12">
    <source>
        <dbReference type="SAM" id="MobiDB-lite"/>
    </source>
</evidence>
<feature type="compositionally biased region" description="Polar residues" evidence="12">
    <location>
        <begin position="40"/>
        <end position="63"/>
    </location>
</feature>
<dbReference type="InterPro" id="IPR014001">
    <property type="entry name" value="Helicase_ATP-bd"/>
</dbReference>
<comment type="similarity">
    <text evidence="2">Belongs to the helicase family. RecQ subfamily.</text>
</comment>
<keyword evidence="4" id="KW-0378">Hydrolase</keyword>
<feature type="region of interest" description="Disordered" evidence="12">
    <location>
        <begin position="923"/>
        <end position="959"/>
    </location>
</feature>
<dbReference type="EC" id="5.6.2.4" evidence="11"/>
<evidence type="ECO:0000256" key="9">
    <source>
        <dbReference type="ARBA" id="ARBA00023242"/>
    </source>
</evidence>
<dbReference type="GO" id="GO:0005524">
    <property type="term" value="F:ATP binding"/>
    <property type="evidence" value="ECO:0007669"/>
    <property type="project" value="UniProtKB-KW"/>
</dbReference>
<dbReference type="GO" id="GO:0003677">
    <property type="term" value="F:DNA binding"/>
    <property type="evidence" value="ECO:0007669"/>
    <property type="project" value="UniProtKB-KW"/>
</dbReference>
<dbReference type="InterPro" id="IPR011545">
    <property type="entry name" value="DEAD/DEAH_box_helicase_dom"/>
</dbReference>
<dbReference type="Gene3D" id="3.40.50.300">
    <property type="entry name" value="P-loop containing nucleotide triphosphate hydrolases"/>
    <property type="match status" value="2"/>
</dbReference>
<evidence type="ECO:0000256" key="6">
    <source>
        <dbReference type="ARBA" id="ARBA00022840"/>
    </source>
</evidence>
<dbReference type="InterPro" id="IPR036388">
    <property type="entry name" value="WH-like_DNA-bd_sf"/>
</dbReference>
<keyword evidence="7" id="KW-0238">DNA-binding</keyword>
<dbReference type="InterPro" id="IPR002464">
    <property type="entry name" value="DNA/RNA_helicase_DEAH_CS"/>
</dbReference>
<sequence>MSASAPRNNLSDHVVLPKATNASLSLHPPQPKAAKFKPATSNSIPSSISLQRQTSTTLPSFSTPGFGKSKAAPSHSSSRFRDPINISSDSSSPGIKRSSSDTYISPDQPPAKRLKSEKENLLQPEPRPRTTDKGKGKAKAVLPPDDDDEPWHKMESFESNPFTMLDRDHPEYRLPLLPTAHSTPARLNNHANPPAPIAHTAPETKYPDLLSKSTGDLNKMLISNLELVCKFHAGELTLHDDAYTSEAIKSLLTDRITGIKHLLAHREKGAQGVPPGEPIATAPSVPPTRQQTPSYADIRRPTSPPPVTVTTRSYEATSYASTSTSVVREGSVVSTRDSTFVSVRERNETFDPPDDDEALWADLPDVTMDYLDDAVPSEAPVPPQVPLEDLTGPHVTEIKHHLARTFDLRSFRKNQYEAISAAMEGRDVFVLMPTGGGKSLCFQLPAVCQGGQTKGVTVVVSPLMALMTDQVDGLKAKRIDAVYLNSDTSGEELRHIQDCLYSSHSKPSLLYVTPERLKLSGTLKNVLGHLYRSGQLARFVIDEAHCISTWGQDFREAYQELHTLRDDYPEVPIMALTATADRKTIDDILVRLKLRDPAVFEQSFNRTNLFYSVVPKRSVEEMVSFIKSTHPNKTGIIYRNGRDSCEKLAQQLRQKGLNAKHFHGKMGKEEKKEVLNEWKSGKCHIIVATIAFGMGIDKAEVRFVIHFDLPKSMDGYYQETGRAGRDEKPADCILYYSFRDLQTILKLIRNDKDGTSTPASIERQDQAAWAVIRYCENESVCRRTQVLQHFGEKFDKKDCHARCNNCVNASSMVTGDFTEEAKQVLELVQSLQRGQENVTVDHCRNVFKGANIAAVRDKGHDRHPSFGAGKDIPREVLELLFNKLLYLDALIEQSVQTNAKWHTQYVKLGSKAKDFLAGRQTLQLSYRPKTPKPGGKAKAKSSRKPARAPPSKDAEQQLEPARALYADDDDIEWSPKKNARKPVAAEVVEVISDSEGEAPSRRVPPFRPDPETLHQKLVAHRQVILDADPSLTKVDVLDDETLELMSVVPPQDFVAFKQSLLDVATDKLGNVEMAKKYAEERYKKYGGGFLHVCQGTSADSNPTWRDKYAHRPASASTPKSVRKFNFKKGGL</sequence>
<dbReference type="GO" id="GO:0000729">
    <property type="term" value="P:DNA double-strand break processing"/>
    <property type="evidence" value="ECO:0007669"/>
    <property type="project" value="UniProtKB-ARBA"/>
</dbReference>
<evidence type="ECO:0000256" key="2">
    <source>
        <dbReference type="ARBA" id="ARBA00005446"/>
    </source>
</evidence>
<dbReference type="SUPFAM" id="SSF46785">
    <property type="entry name" value="Winged helix' DNA-binding domain"/>
    <property type="match status" value="1"/>
</dbReference>
<dbReference type="InterPro" id="IPR027417">
    <property type="entry name" value="P-loop_NTPase"/>
</dbReference>
<dbReference type="PANTHER" id="PTHR13710:SF149">
    <property type="entry name" value="ATP-DEPENDENT DNA HELICASE TLH2"/>
    <property type="match status" value="1"/>
</dbReference>
<dbReference type="PROSITE" id="PS00690">
    <property type="entry name" value="DEAH_ATP_HELICASE"/>
    <property type="match status" value="1"/>
</dbReference>
<evidence type="ECO:0000256" key="3">
    <source>
        <dbReference type="ARBA" id="ARBA00022741"/>
    </source>
</evidence>
<dbReference type="EMBL" id="JARJCM010000010">
    <property type="protein sequence ID" value="KAJ7043361.1"/>
    <property type="molecule type" value="Genomic_DNA"/>
</dbReference>
<evidence type="ECO:0000313" key="16">
    <source>
        <dbReference type="Proteomes" id="UP001218188"/>
    </source>
</evidence>
<dbReference type="GO" id="GO:0031573">
    <property type="term" value="P:mitotic intra-S DNA damage checkpoint signaling"/>
    <property type="evidence" value="ECO:0007669"/>
    <property type="project" value="UniProtKB-ARBA"/>
</dbReference>
<feature type="region of interest" description="Disordered" evidence="12">
    <location>
        <begin position="269"/>
        <end position="315"/>
    </location>
</feature>
<evidence type="ECO:0000259" key="14">
    <source>
        <dbReference type="PROSITE" id="PS51194"/>
    </source>
</evidence>
<gene>
    <name evidence="15" type="ORF">C8F04DRAFT_38414</name>
</gene>
<dbReference type="SUPFAM" id="SSF52540">
    <property type="entry name" value="P-loop containing nucleoside triphosphate hydrolases"/>
    <property type="match status" value="1"/>
</dbReference>
<evidence type="ECO:0000313" key="15">
    <source>
        <dbReference type="EMBL" id="KAJ7043361.1"/>
    </source>
</evidence>
<dbReference type="InterPro" id="IPR001650">
    <property type="entry name" value="Helicase_C-like"/>
</dbReference>
<evidence type="ECO:0000256" key="10">
    <source>
        <dbReference type="ARBA" id="ARBA00034617"/>
    </source>
</evidence>
<dbReference type="Pfam" id="PF00271">
    <property type="entry name" value="Helicase_C"/>
    <property type="match status" value="1"/>
</dbReference>
<feature type="domain" description="Helicase C-terminal" evidence="14">
    <location>
        <begin position="618"/>
        <end position="769"/>
    </location>
</feature>
<dbReference type="Pfam" id="PF09382">
    <property type="entry name" value="RQC"/>
    <property type="match status" value="1"/>
</dbReference>
<comment type="caution">
    <text evidence="15">The sequence shown here is derived from an EMBL/GenBank/DDBJ whole genome shotgun (WGS) entry which is preliminary data.</text>
</comment>
<proteinExistence type="inferred from homology"/>
<dbReference type="GO" id="GO:0006260">
    <property type="term" value="P:DNA replication"/>
    <property type="evidence" value="ECO:0007669"/>
    <property type="project" value="InterPro"/>
</dbReference>
<feature type="domain" description="Helicase ATP-binding" evidence="13">
    <location>
        <begin position="419"/>
        <end position="598"/>
    </location>
</feature>
<dbReference type="Proteomes" id="UP001218188">
    <property type="component" value="Unassembled WGS sequence"/>
</dbReference>
<comment type="catalytic activity">
    <reaction evidence="10">
        <text>Couples ATP hydrolysis with the unwinding of duplex DNA by translocating in the 3'-5' direction.</text>
        <dbReference type="EC" id="5.6.2.4"/>
    </reaction>
</comment>
<dbReference type="CDD" id="cd18794">
    <property type="entry name" value="SF2_C_RecQ"/>
    <property type="match status" value="1"/>
</dbReference>
<dbReference type="AlphaFoldDB" id="A0AAD6TDJ9"/>
<reference evidence="15" key="1">
    <citation type="submission" date="2023-03" db="EMBL/GenBank/DDBJ databases">
        <title>Massive genome expansion in bonnet fungi (Mycena s.s.) driven by repeated elements and novel gene families across ecological guilds.</title>
        <authorList>
            <consortium name="Lawrence Berkeley National Laboratory"/>
            <person name="Harder C.B."/>
            <person name="Miyauchi S."/>
            <person name="Viragh M."/>
            <person name="Kuo A."/>
            <person name="Thoen E."/>
            <person name="Andreopoulos B."/>
            <person name="Lu D."/>
            <person name="Skrede I."/>
            <person name="Drula E."/>
            <person name="Henrissat B."/>
            <person name="Morin E."/>
            <person name="Kohler A."/>
            <person name="Barry K."/>
            <person name="LaButti K."/>
            <person name="Morin E."/>
            <person name="Salamov A."/>
            <person name="Lipzen A."/>
            <person name="Mereny Z."/>
            <person name="Hegedus B."/>
            <person name="Baldrian P."/>
            <person name="Stursova M."/>
            <person name="Weitz H."/>
            <person name="Taylor A."/>
            <person name="Grigoriev I.V."/>
            <person name="Nagy L.G."/>
            <person name="Martin F."/>
            <person name="Kauserud H."/>
        </authorList>
    </citation>
    <scope>NUCLEOTIDE SEQUENCE</scope>
    <source>
        <strain evidence="15">CBHHK200</strain>
    </source>
</reference>
<dbReference type="GO" id="GO:0000724">
    <property type="term" value="P:double-strand break repair via homologous recombination"/>
    <property type="evidence" value="ECO:0007669"/>
    <property type="project" value="TreeGrafter"/>
</dbReference>
<dbReference type="SMART" id="SM00490">
    <property type="entry name" value="HELICc"/>
    <property type="match status" value="1"/>
</dbReference>
<dbReference type="CDD" id="cd17920">
    <property type="entry name" value="DEXHc_RecQ"/>
    <property type="match status" value="1"/>
</dbReference>
<keyword evidence="6" id="KW-0067">ATP-binding</keyword>
<dbReference type="InterPro" id="IPR004589">
    <property type="entry name" value="DNA_helicase_ATP-dep_RecQ"/>
</dbReference>
<evidence type="ECO:0000256" key="5">
    <source>
        <dbReference type="ARBA" id="ARBA00022806"/>
    </source>
</evidence>
<dbReference type="GO" id="GO:0005634">
    <property type="term" value="C:nucleus"/>
    <property type="evidence" value="ECO:0007669"/>
    <property type="project" value="UniProtKB-SubCell"/>
</dbReference>
<evidence type="ECO:0000256" key="8">
    <source>
        <dbReference type="ARBA" id="ARBA00023235"/>
    </source>
</evidence>
<dbReference type="GO" id="GO:0031422">
    <property type="term" value="C:RecQ family helicase-topoisomerase III complex"/>
    <property type="evidence" value="ECO:0007669"/>
    <property type="project" value="UniProtKB-ARBA"/>
</dbReference>
<protein>
    <recommendedName>
        <fullName evidence="11">DNA 3'-5' helicase</fullName>
        <ecNumber evidence="11">5.6.2.4</ecNumber>
    </recommendedName>
</protein>
<evidence type="ECO:0000256" key="1">
    <source>
        <dbReference type="ARBA" id="ARBA00004123"/>
    </source>
</evidence>
<dbReference type="InterPro" id="IPR036390">
    <property type="entry name" value="WH_DNA-bd_sf"/>
</dbReference>
<dbReference type="PANTHER" id="PTHR13710">
    <property type="entry name" value="DNA HELICASE RECQ FAMILY MEMBER"/>
    <property type="match status" value="1"/>
</dbReference>
<name>A0AAD6TDJ9_9AGAR</name>
<comment type="subcellular location">
    <subcellularLocation>
        <location evidence="1">Nucleus</location>
    </subcellularLocation>
</comment>
<evidence type="ECO:0000256" key="11">
    <source>
        <dbReference type="ARBA" id="ARBA00034808"/>
    </source>
</evidence>
<evidence type="ECO:0000259" key="13">
    <source>
        <dbReference type="PROSITE" id="PS51192"/>
    </source>
</evidence>
<keyword evidence="3" id="KW-0547">Nucleotide-binding</keyword>
<dbReference type="PROSITE" id="PS51192">
    <property type="entry name" value="HELICASE_ATP_BIND_1"/>
    <property type="match status" value="1"/>
</dbReference>
<dbReference type="InterPro" id="IPR018982">
    <property type="entry name" value="RQC_domain"/>
</dbReference>
<dbReference type="Pfam" id="PF16124">
    <property type="entry name" value="RecQ_Zn_bind"/>
    <property type="match status" value="1"/>
</dbReference>
<dbReference type="NCBIfam" id="TIGR00614">
    <property type="entry name" value="recQ_fam"/>
    <property type="match status" value="1"/>
</dbReference>
<dbReference type="GO" id="GO:0005737">
    <property type="term" value="C:cytoplasm"/>
    <property type="evidence" value="ECO:0007669"/>
    <property type="project" value="TreeGrafter"/>
</dbReference>